<dbReference type="AlphaFoldDB" id="A0A183TGM6"/>
<sequence>LKFVQRFAGIAPPLQPWTENSRPFLSTKECERAFDQLKGNFISLLSSDSQMFTPETDASDRSIGAVLSQLTDEKAIALASRLRRASAVGEVGQICVLVLIIGANKPWRLVRLKATVKGMRVNLRRKQLFACVLVANYPSGCSVVLQCLCRSPRHELRYTLSNHRIGLDTVGPLSITRHGNRFIPMMIDINGARPYRYYSTLRSSIDHENQDYFLSPRGQRTSRTDEQTIKRMLSTFLDRESSDTWDEHSPQCRFAHWTAVNNSARFSHALLHFGHELRLPIFPRRGINTRRNSSRSTGKLHNSTKKLTTTDTVLWQNTILVNGRNRHSRPLPNVTARGKARTLSSSSFSPTIFFFVVTHGGPISFPQYSPRRFPPSPLARMVQITTSSSLGWKA</sequence>
<reference evidence="1" key="1">
    <citation type="submission" date="2016-06" db="UniProtKB">
        <authorList>
            <consortium name="WormBaseParasite"/>
        </authorList>
    </citation>
    <scope>IDENTIFICATION</scope>
</reference>
<dbReference type="SUPFAM" id="SSF56672">
    <property type="entry name" value="DNA/RNA polymerases"/>
    <property type="match status" value="1"/>
</dbReference>
<evidence type="ECO:0000313" key="1">
    <source>
        <dbReference type="WBParaSite" id="SSLN_0001621501-mRNA-1"/>
    </source>
</evidence>
<dbReference type="WBParaSite" id="SSLN_0001621501-mRNA-1">
    <property type="protein sequence ID" value="SSLN_0001621501-mRNA-1"/>
    <property type="gene ID" value="SSLN_0001621501"/>
</dbReference>
<organism evidence="1">
    <name type="scientific">Schistocephalus solidus</name>
    <name type="common">Tapeworm</name>
    <dbReference type="NCBI Taxonomy" id="70667"/>
    <lineage>
        <taxon>Eukaryota</taxon>
        <taxon>Metazoa</taxon>
        <taxon>Spiralia</taxon>
        <taxon>Lophotrochozoa</taxon>
        <taxon>Platyhelminthes</taxon>
        <taxon>Cestoda</taxon>
        <taxon>Eucestoda</taxon>
        <taxon>Diphyllobothriidea</taxon>
        <taxon>Diphyllobothriidae</taxon>
        <taxon>Schistocephalus</taxon>
    </lineage>
</organism>
<dbReference type="InterPro" id="IPR043502">
    <property type="entry name" value="DNA/RNA_pol_sf"/>
</dbReference>
<protein>
    <submittedName>
        <fullName evidence="1">RT_RNaseH_2 domain-containing protein</fullName>
    </submittedName>
</protein>
<name>A0A183TGM6_SCHSO</name>
<accession>A0A183TGM6</accession>
<proteinExistence type="predicted"/>